<proteinExistence type="predicted"/>
<dbReference type="PANTHER" id="PTHR45566">
    <property type="entry name" value="HTH-TYPE TRANSCRIPTIONAL REGULATOR YHJB-RELATED"/>
    <property type="match status" value="1"/>
</dbReference>
<dbReference type="InterPro" id="IPR051015">
    <property type="entry name" value="EvgA-like"/>
</dbReference>
<dbReference type="RefSeq" id="WP_173948003.1">
    <property type="nucleotide sequence ID" value="NZ_CP102845.1"/>
</dbReference>
<dbReference type="InterPro" id="IPR011006">
    <property type="entry name" value="CheY-like_superfamily"/>
</dbReference>
<dbReference type="InterPro" id="IPR016032">
    <property type="entry name" value="Sig_transdc_resp-reg_C-effctor"/>
</dbReference>
<keyword evidence="1" id="KW-0238">DNA-binding</keyword>
<dbReference type="SUPFAM" id="SSF46894">
    <property type="entry name" value="C-terminal effector domain of the bipartite response regulators"/>
    <property type="match status" value="1"/>
</dbReference>
<keyword evidence="2" id="KW-0597">Phosphoprotein</keyword>
<keyword evidence="6" id="KW-1185">Reference proteome</keyword>
<dbReference type="Gene3D" id="3.40.50.2300">
    <property type="match status" value="1"/>
</dbReference>
<dbReference type="EMBL" id="CP102845">
    <property type="protein sequence ID" value="UVF22040.1"/>
    <property type="molecule type" value="Genomic_DNA"/>
</dbReference>
<dbReference type="InterPro" id="IPR001789">
    <property type="entry name" value="Sig_transdc_resp-reg_receiver"/>
</dbReference>
<reference evidence="5" key="1">
    <citation type="submission" date="2022-08" db="EMBL/GenBank/DDBJ databases">
        <title>Microvirga terrae sp. nov., isolated from soil.</title>
        <authorList>
            <person name="Kim K.H."/>
            <person name="Seo Y.L."/>
            <person name="Kim J.M."/>
            <person name="Lee J.K."/>
            <person name="Han D.M."/>
            <person name="Jeon C.O."/>
        </authorList>
    </citation>
    <scope>NUCLEOTIDE SEQUENCE</scope>
    <source>
        <strain evidence="5">R24</strain>
    </source>
</reference>
<dbReference type="PRINTS" id="PR00038">
    <property type="entry name" value="HTHLUXR"/>
</dbReference>
<dbReference type="CDD" id="cd06170">
    <property type="entry name" value="LuxR_C_like"/>
    <property type="match status" value="1"/>
</dbReference>
<evidence type="ECO:0000313" key="5">
    <source>
        <dbReference type="EMBL" id="UVF22040.1"/>
    </source>
</evidence>
<evidence type="ECO:0000259" key="4">
    <source>
        <dbReference type="PROSITE" id="PS50110"/>
    </source>
</evidence>
<feature type="modified residue" description="4-aspartylphosphate" evidence="2">
    <location>
        <position position="41"/>
    </location>
</feature>
<dbReference type="Pfam" id="PF00196">
    <property type="entry name" value="GerE"/>
    <property type="match status" value="1"/>
</dbReference>
<dbReference type="SMART" id="SM00421">
    <property type="entry name" value="HTH_LUXR"/>
    <property type="match status" value="1"/>
</dbReference>
<sequence length="224" mass="24033">MAVSALLTRDLGFSEVIEVRAFDEVRPCLLDRPEVSLCLLDFAIPALKASGSLRTFRASFPASKVVVTSATSSRRNILSAMDSGVHGYIPKGLNLVQLTAALRLVLNGGIYVPPSLAEIEPQIPEPIVSLKELPAFADAGVRSPLTARQLDVLELLVQGKPNKEIATALNLGEGTVKVHVAAILRYLGVRNRVAAAAAISRPVLHHRLPASCRISHLEMPARVE</sequence>
<protein>
    <submittedName>
        <fullName evidence="5">Response regulator transcription factor</fullName>
    </submittedName>
</protein>
<dbReference type="PANTHER" id="PTHR45566:SF1">
    <property type="entry name" value="HTH-TYPE TRANSCRIPTIONAL REGULATOR YHJB-RELATED"/>
    <property type="match status" value="1"/>
</dbReference>
<dbReference type="InterPro" id="IPR000792">
    <property type="entry name" value="Tscrpt_reg_LuxR_C"/>
</dbReference>
<evidence type="ECO:0000256" key="1">
    <source>
        <dbReference type="ARBA" id="ARBA00023125"/>
    </source>
</evidence>
<gene>
    <name evidence="5" type="ORF">HPT29_018635</name>
</gene>
<feature type="domain" description="HTH luxR-type" evidence="3">
    <location>
        <begin position="138"/>
        <end position="203"/>
    </location>
</feature>
<accession>A0ABY5RXQ0</accession>
<organism evidence="5 6">
    <name type="scientific">Microvirga terrae</name>
    <dbReference type="NCBI Taxonomy" id="2740529"/>
    <lineage>
        <taxon>Bacteria</taxon>
        <taxon>Pseudomonadati</taxon>
        <taxon>Pseudomonadota</taxon>
        <taxon>Alphaproteobacteria</taxon>
        <taxon>Hyphomicrobiales</taxon>
        <taxon>Methylobacteriaceae</taxon>
        <taxon>Microvirga</taxon>
    </lineage>
</organism>
<dbReference type="PROSITE" id="PS50043">
    <property type="entry name" value="HTH_LUXR_2"/>
    <property type="match status" value="1"/>
</dbReference>
<dbReference type="PROSITE" id="PS50110">
    <property type="entry name" value="RESPONSE_REGULATORY"/>
    <property type="match status" value="1"/>
</dbReference>
<feature type="domain" description="Response regulatory" evidence="4">
    <location>
        <begin position="1"/>
        <end position="106"/>
    </location>
</feature>
<dbReference type="Proteomes" id="UP001017257">
    <property type="component" value="Chromosome"/>
</dbReference>
<dbReference type="SUPFAM" id="SSF52172">
    <property type="entry name" value="CheY-like"/>
    <property type="match status" value="1"/>
</dbReference>
<evidence type="ECO:0000313" key="6">
    <source>
        <dbReference type="Proteomes" id="UP001017257"/>
    </source>
</evidence>
<evidence type="ECO:0000259" key="3">
    <source>
        <dbReference type="PROSITE" id="PS50043"/>
    </source>
</evidence>
<evidence type="ECO:0000256" key="2">
    <source>
        <dbReference type="PROSITE-ProRule" id="PRU00169"/>
    </source>
</evidence>
<name>A0ABY5RXQ0_9HYPH</name>